<reference evidence="4" key="2">
    <citation type="journal article" date="2019" name="Int. J. Syst. Evol. Microbiol.">
        <title>The Global Catalogue of Microorganisms (GCM) 10K type strain sequencing project: providing services to taxonomists for standard genome sequencing and annotation.</title>
        <authorList>
            <consortium name="The Broad Institute Genomics Platform"/>
            <consortium name="The Broad Institute Genome Sequencing Center for Infectious Disease"/>
            <person name="Wu L."/>
            <person name="Ma J."/>
        </authorList>
    </citation>
    <scope>NUCLEOTIDE SEQUENCE [LARGE SCALE GENOMIC DNA]</scope>
    <source>
        <strain evidence="4">NBRC 107710</strain>
    </source>
</reference>
<dbReference type="Proteomes" id="UP001156881">
    <property type="component" value="Unassembled WGS sequence"/>
</dbReference>
<accession>A0A7W6F6H7</accession>
<dbReference type="SUPFAM" id="SSF82784">
    <property type="entry name" value="OsmC-like"/>
    <property type="match status" value="1"/>
</dbReference>
<evidence type="ECO:0000313" key="3">
    <source>
        <dbReference type="Proteomes" id="UP000517759"/>
    </source>
</evidence>
<dbReference type="Gene3D" id="3.30.300.20">
    <property type="match status" value="1"/>
</dbReference>
<sequence>MAQQPTITITQVDGFKFLVDFGEAFPDLVTDEPEPIGRGAGPSPEQLVIAGVSNCLCASLAFALGKFRQEGGGVSARAAARIERNAEQRLRIGGIDVEITLGAAAAAMPRIDQVLAQFERFCTVSESVKTGIPVAVTVRDTLGERLK</sequence>
<evidence type="ECO:0000313" key="2">
    <source>
        <dbReference type="EMBL" id="MBB3902031.1"/>
    </source>
</evidence>
<keyword evidence="4" id="KW-1185">Reference proteome</keyword>
<reference evidence="1" key="1">
    <citation type="journal article" date="2014" name="Int. J. Syst. Evol. Microbiol.">
        <title>Complete genome of a new Firmicutes species belonging to the dominant human colonic microbiota ('Ruminococcus bicirculans') reveals two chromosomes and a selective capacity to utilize plant glucans.</title>
        <authorList>
            <consortium name="NISC Comparative Sequencing Program"/>
            <person name="Wegmann U."/>
            <person name="Louis P."/>
            <person name="Goesmann A."/>
            <person name="Henrissat B."/>
            <person name="Duncan S.H."/>
            <person name="Flint H.J."/>
        </authorList>
    </citation>
    <scope>NUCLEOTIDE SEQUENCE</scope>
    <source>
        <strain evidence="1">NBRC 107710</strain>
    </source>
</reference>
<dbReference type="InterPro" id="IPR036102">
    <property type="entry name" value="OsmC/Ohrsf"/>
</dbReference>
<dbReference type="InterPro" id="IPR015946">
    <property type="entry name" value="KH_dom-like_a/b"/>
</dbReference>
<gene>
    <name evidence="1" type="ORF">GCM10007884_44810</name>
    <name evidence="2" type="ORF">GGR33_001517</name>
</gene>
<evidence type="ECO:0000313" key="4">
    <source>
        <dbReference type="Proteomes" id="UP001156881"/>
    </source>
</evidence>
<dbReference type="EMBL" id="JACIDN010000002">
    <property type="protein sequence ID" value="MBB3902031.1"/>
    <property type="molecule type" value="Genomic_DNA"/>
</dbReference>
<proteinExistence type="predicted"/>
<dbReference type="Pfam" id="PF02566">
    <property type="entry name" value="OsmC"/>
    <property type="match status" value="1"/>
</dbReference>
<protein>
    <submittedName>
        <fullName evidence="2">Putative OsmC-like protein</fullName>
    </submittedName>
</protein>
<dbReference type="RefSeq" id="WP_183503425.1">
    <property type="nucleotide sequence ID" value="NZ_BSPG01000043.1"/>
</dbReference>
<reference evidence="1" key="4">
    <citation type="submission" date="2023-01" db="EMBL/GenBank/DDBJ databases">
        <title>Draft genome sequence of Methylobacterium brachythecii strain NBRC 107710.</title>
        <authorList>
            <person name="Sun Q."/>
            <person name="Mori K."/>
        </authorList>
    </citation>
    <scope>NUCLEOTIDE SEQUENCE</scope>
    <source>
        <strain evidence="1">NBRC 107710</strain>
    </source>
</reference>
<name>A0A7W6F6H7_9HYPH</name>
<reference evidence="2 3" key="3">
    <citation type="submission" date="2020-08" db="EMBL/GenBank/DDBJ databases">
        <title>Genomic Encyclopedia of Type Strains, Phase IV (KMG-IV): sequencing the most valuable type-strain genomes for metagenomic binning, comparative biology and taxonomic classification.</title>
        <authorList>
            <person name="Goeker M."/>
        </authorList>
    </citation>
    <scope>NUCLEOTIDE SEQUENCE [LARGE SCALE GENOMIC DNA]</scope>
    <source>
        <strain evidence="2 3">DSM 24105</strain>
    </source>
</reference>
<dbReference type="InterPro" id="IPR003718">
    <property type="entry name" value="OsmC/Ohr_fam"/>
</dbReference>
<evidence type="ECO:0000313" key="1">
    <source>
        <dbReference type="EMBL" id="GLS46487.1"/>
    </source>
</evidence>
<dbReference type="EMBL" id="BSPG01000043">
    <property type="protein sequence ID" value="GLS46487.1"/>
    <property type="molecule type" value="Genomic_DNA"/>
</dbReference>
<dbReference type="Proteomes" id="UP000517759">
    <property type="component" value="Unassembled WGS sequence"/>
</dbReference>
<comment type="caution">
    <text evidence="2">The sequence shown here is derived from an EMBL/GenBank/DDBJ whole genome shotgun (WGS) entry which is preliminary data.</text>
</comment>
<organism evidence="2 3">
    <name type="scientific">Methylobacterium brachythecii</name>
    <dbReference type="NCBI Taxonomy" id="1176177"/>
    <lineage>
        <taxon>Bacteria</taxon>
        <taxon>Pseudomonadati</taxon>
        <taxon>Pseudomonadota</taxon>
        <taxon>Alphaproteobacteria</taxon>
        <taxon>Hyphomicrobiales</taxon>
        <taxon>Methylobacteriaceae</taxon>
        <taxon>Methylobacterium</taxon>
    </lineage>
</organism>
<dbReference type="AlphaFoldDB" id="A0A7W6F6H7"/>